<keyword evidence="1" id="KW-1133">Transmembrane helix</keyword>
<keyword evidence="1" id="KW-0472">Membrane</keyword>
<dbReference type="Proteomes" id="UP000799118">
    <property type="component" value="Unassembled WGS sequence"/>
</dbReference>
<evidence type="ECO:0000313" key="2">
    <source>
        <dbReference type="EMBL" id="KAE9403134.1"/>
    </source>
</evidence>
<dbReference type="AlphaFoldDB" id="A0A6A4I2M8"/>
<protein>
    <submittedName>
        <fullName evidence="2">Uncharacterized protein</fullName>
    </submittedName>
</protein>
<feature type="transmembrane region" description="Helical" evidence="1">
    <location>
        <begin position="51"/>
        <end position="71"/>
    </location>
</feature>
<proteinExistence type="predicted"/>
<keyword evidence="1" id="KW-0812">Transmembrane</keyword>
<gene>
    <name evidence="2" type="ORF">BT96DRAFT_505313</name>
</gene>
<keyword evidence="3" id="KW-1185">Reference proteome</keyword>
<sequence>MVWSLSKLGSILIYPIDLFCQFGFTLMLWNTVLHLSAVFIALRTLYGNGLLFLWIIDIMVEGLALFFTHIISQTDARMVQAPHIDLRVDTLVLLLETMNGRTVTTTCG</sequence>
<organism evidence="2 3">
    <name type="scientific">Gymnopus androsaceus JB14</name>
    <dbReference type="NCBI Taxonomy" id="1447944"/>
    <lineage>
        <taxon>Eukaryota</taxon>
        <taxon>Fungi</taxon>
        <taxon>Dikarya</taxon>
        <taxon>Basidiomycota</taxon>
        <taxon>Agaricomycotina</taxon>
        <taxon>Agaricomycetes</taxon>
        <taxon>Agaricomycetidae</taxon>
        <taxon>Agaricales</taxon>
        <taxon>Marasmiineae</taxon>
        <taxon>Omphalotaceae</taxon>
        <taxon>Gymnopus</taxon>
    </lineage>
</organism>
<evidence type="ECO:0000313" key="3">
    <source>
        <dbReference type="Proteomes" id="UP000799118"/>
    </source>
</evidence>
<reference evidence="2" key="1">
    <citation type="journal article" date="2019" name="Environ. Microbiol.">
        <title>Fungal ecological strategies reflected in gene transcription - a case study of two litter decomposers.</title>
        <authorList>
            <person name="Barbi F."/>
            <person name="Kohler A."/>
            <person name="Barry K."/>
            <person name="Baskaran P."/>
            <person name="Daum C."/>
            <person name="Fauchery L."/>
            <person name="Ihrmark K."/>
            <person name="Kuo A."/>
            <person name="LaButti K."/>
            <person name="Lipzen A."/>
            <person name="Morin E."/>
            <person name="Grigoriev I.V."/>
            <person name="Henrissat B."/>
            <person name="Lindahl B."/>
            <person name="Martin F."/>
        </authorList>
    </citation>
    <scope>NUCLEOTIDE SEQUENCE</scope>
    <source>
        <strain evidence="2">JB14</strain>
    </source>
</reference>
<feature type="transmembrane region" description="Helical" evidence="1">
    <location>
        <begin position="12"/>
        <end position="31"/>
    </location>
</feature>
<name>A0A6A4I2M8_9AGAR</name>
<accession>A0A6A4I2M8</accession>
<dbReference type="EMBL" id="ML769428">
    <property type="protein sequence ID" value="KAE9403134.1"/>
    <property type="molecule type" value="Genomic_DNA"/>
</dbReference>
<evidence type="ECO:0000256" key="1">
    <source>
        <dbReference type="SAM" id="Phobius"/>
    </source>
</evidence>